<dbReference type="GO" id="GO:0031119">
    <property type="term" value="P:tRNA pseudouridine synthesis"/>
    <property type="evidence" value="ECO:0007669"/>
    <property type="project" value="UniProtKB-UniRule"/>
</dbReference>
<evidence type="ECO:0000256" key="6">
    <source>
        <dbReference type="PIRSR" id="PIRSR001430-2"/>
    </source>
</evidence>
<comment type="catalytic activity">
    <reaction evidence="4 7">
        <text>uridine(38/39/40) in tRNA = pseudouridine(38/39/40) in tRNA</text>
        <dbReference type="Rhea" id="RHEA:22376"/>
        <dbReference type="Rhea" id="RHEA-COMP:10085"/>
        <dbReference type="Rhea" id="RHEA-COMP:10087"/>
        <dbReference type="ChEBI" id="CHEBI:65314"/>
        <dbReference type="ChEBI" id="CHEBI:65315"/>
        <dbReference type="EC" id="5.4.99.12"/>
    </reaction>
</comment>
<gene>
    <name evidence="4 9" type="primary">truA</name>
    <name evidence="9" type="ORF">D5281_10615</name>
</gene>
<evidence type="ECO:0000256" key="7">
    <source>
        <dbReference type="RuleBase" id="RU003792"/>
    </source>
</evidence>
<dbReference type="PANTHER" id="PTHR11142">
    <property type="entry name" value="PSEUDOURIDYLATE SYNTHASE"/>
    <property type="match status" value="1"/>
</dbReference>
<dbReference type="InterPro" id="IPR001406">
    <property type="entry name" value="PsdUridine_synth_TruA"/>
</dbReference>
<dbReference type="SUPFAM" id="SSF55120">
    <property type="entry name" value="Pseudouridine synthase"/>
    <property type="match status" value="1"/>
</dbReference>
<evidence type="ECO:0000256" key="1">
    <source>
        <dbReference type="ARBA" id="ARBA00009375"/>
    </source>
</evidence>
<proteinExistence type="inferred from homology"/>
<dbReference type="CDD" id="cd02570">
    <property type="entry name" value="PseudoU_synth_EcTruA"/>
    <property type="match status" value="1"/>
</dbReference>
<dbReference type="HAMAP" id="MF_00171">
    <property type="entry name" value="TruA"/>
    <property type="match status" value="1"/>
</dbReference>
<dbReference type="EC" id="5.4.99.12" evidence="4"/>
<dbReference type="InterPro" id="IPR020097">
    <property type="entry name" value="PsdUridine_synth_TruA_a/b_dom"/>
</dbReference>
<dbReference type="AlphaFoldDB" id="A0A9X5BFV6"/>
<dbReference type="Gene3D" id="3.30.70.660">
    <property type="entry name" value="Pseudouridine synthase I, catalytic domain, C-terminal subdomain"/>
    <property type="match status" value="1"/>
</dbReference>
<comment type="subunit">
    <text evidence="4">Homodimer.</text>
</comment>
<dbReference type="PIRSF" id="PIRSF001430">
    <property type="entry name" value="tRNA_psdUrid_synth"/>
    <property type="match status" value="1"/>
</dbReference>
<feature type="active site" description="Nucleophile" evidence="4 5">
    <location>
        <position position="53"/>
    </location>
</feature>
<comment type="function">
    <text evidence="4">Formation of pseudouridine at positions 38, 39 and 40 in the anticodon stem and loop of transfer RNAs.</text>
</comment>
<dbReference type="Pfam" id="PF01416">
    <property type="entry name" value="PseudoU_synth_1"/>
    <property type="match status" value="2"/>
</dbReference>
<reference evidence="9" key="1">
    <citation type="submission" date="2018-09" db="EMBL/GenBank/DDBJ databases">
        <title>Murine metabolic-syndrome-specific gut microbial biobank.</title>
        <authorList>
            <person name="Liu C."/>
        </authorList>
    </citation>
    <scope>NUCLEOTIDE SEQUENCE</scope>
    <source>
        <strain evidence="9">D42-62</strain>
    </source>
</reference>
<evidence type="ECO:0000313" key="10">
    <source>
        <dbReference type="Proteomes" id="UP001154420"/>
    </source>
</evidence>
<sequence>MHNFKIVLQYEGTRYRGWQRQVSTENTIQGKLEALLSKMTGQKIEITGSGRTDAGVHALGQVANFHADTEMSAREILDYMNFYLPEDISVISVKEVSERFHSRLNVKGKAYCYRVVNSQVPHLFDRKYAYFMKEELDVAAMQKAAEFLAGTHDFKAFTSSKKGKKSTVRTIDRIEIKKTVSASMRMQNVQDEVRFVYSGNGFLYHMVRIMTGTLLEVGTHKRRPEEVAEILDSGLRENAGELVPAKGLILMEVRY</sequence>
<feature type="domain" description="Pseudouridine synthase I TruA alpha/beta" evidence="8">
    <location>
        <begin position="144"/>
        <end position="255"/>
    </location>
</feature>
<comment type="caution">
    <text evidence="9">The sequence shown here is derived from an EMBL/GenBank/DDBJ whole genome shotgun (WGS) entry which is preliminary data.</text>
</comment>
<evidence type="ECO:0000256" key="5">
    <source>
        <dbReference type="PIRSR" id="PIRSR001430-1"/>
    </source>
</evidence>
<keyword evidence="2 4" id="KW-0819">tRNA processing</keyword>
<dbReference type="GO" id="GO:0160147">
    <property type="term" value="F:tRNA pseudouridine(38-40) synthase activity"/>
    <property type="evidence" value="ECO:0007669"/>
    <property type="project" value="UniProtKB-EC"/>
</dbReference>
<dbReference type="FunFam" id="3.30.70.580:FF:000001">
    <property type="entry name" value="tRNA pseudouridine synthase A"/>
    <property type="match status" value="1"/>
</dbReference>
<dbReference type="NCBIfam" id="TIGR00071">
    <property type="entry name" value="hisT_truA"/>
    <property type="match status" value="1"/>
</dbReference>
<comment type="caution">
    <text evidence="4">Lacks conserved residue(s) required for the propagation of feature annotation.</text>
</comment>
<dbReference type="RefSeq" id="WP_330584939.1">
    <property type="nucleotide sequence ID" value="NZ_QZDT01000015.1"/>
</dbReference>
<keyword evidence="10" id="KW-1185">Reference proteome</keyword>
<feature type="binding site" evidence="4 6">
    <location>
        <position position="111"/>
    </location>
    <ligand>
        <name>substrate</name>
    </ligand>
</feature>
<name>A0A9X5BFV6_9FIRM</name>
<evidence type="ECO:0000256" key="3">
    <source>
        <dbReference type="ARBA" id="ARBA00023235"/>
    </source>
</evidence>
<organism evidence="9 10">
    <name type="scientific">Parablautia muri</name>
    <dbReference type="NCBI Taxonomy" id="2320879"/>
    <lineage>
        <taxon>Bacteria</taxon>
        <taxon>Bacillati</taxon>
        <taxon>Bacillota</taxon>
        <taxon>Clostridia</taxon>
        <taxon>Lachnospirales</taxon>
        <taxon>Lachnospiraceae</taxon>
        <taxon>Parablautia</taxon>
    </lineage>
</organism>
<dbReference type="Gene3D" id="3.30.70.580">
    <property type="entry name" value="Pseudouridine synthase I, catalytic domain, N-terminal subdomain"/>
    <property type="match status" value="1"/>
</dbReference>
<dbReference type="PANTHER" id="PTHR11142:SF22">
    <property type="entry name" value="TRNA PSEUDOURIDINE SYNTHASE A 2"/>
    <property type="match status" value="1"/>
</dbReference>
<dbReference type="InterPro" id="IPR020094">
    <property type="entry name" value="TruA/RsuA/RluB/E/F_N"/>
</dbReference>
<comment type="similarity">
    <text evidence="1 4 7">Belongs to the tRNA pseudouridine synthase TruA family.</text>
</comment>
<evidence type="ECO:0000259" key="8">
    <source>
        <dbReference type="Pfam" id="PF01416"/>
    </source>
</evidence>
<evidence type="ECO:0000256" key="2">
    <source>
        <dbReference type="ARBA" id="ARBA00022694"/>
    </source>
</evidence>
<keyword evidence="3 4" id="KW-0413">Isomerase</keyword>
<protein>
    <recommendedName>
        <fullName evidence="4">tRNA pseudouridine synthase A</fullName>
        <ecNumber evidence="4">5.4.99.12</ecNumber>
    </recommendedName>
    <alternativeName>
        <fullName evidence="4">tRNA pseudouridine(38-40) synthase</fullName>
    </alternativeName>
    <alternativeName>
        <fullName evidence="4">tRNA pseudouridylate synthase I</fullName>
    </alternativeName>
    <alternativeName>
        <fullName evidence="4">tRNA-uridine isomerase I</fullName>
    </alternativeName>
</protein>
<dbReference type="GO" id="GO:0003723">
    <property type="term" value="F:RNA binding"/>
    <property type="evidence" value="ECO:0007669"/>
    <property type="project" value="InterPro"/>
</dbReference>
<evidence type="ECO:0000313" key="9">
    <source>
        <dbReference type="EMBL" id="NBJ93036.1"/>
    </source>
</evidence>
<dbReference type="EMBL" id="QZDT01000015">
    <property type="protein sequence ID" value="NBJ93036.1"/>
    <property type="molecule type" value="Genomic_DNA"/>
</dbReference>
<accession>A0A9X5BFV6</accession>
<dbReference type="InterPro" id="IPR020095">
    <property type="entry name" value="PsdUridine_synth_TruA_C"/>
</dbReference>
<dbReference type="InterPro" id="IPR020103">
    <property type="entry name" value="PsdUridine_synth_cat_dom_sf"/>
</dbReference>
<feature type="domain" description="Pseudouridine synthase I TruA alpha/beta" evidence="8">
    <location>
        <begin position="9"/>
        <end position="102"/>
    </location>
</feature>
<dbReference type="Proteomes" id="UP001154420">
    <property type="component" value="Unassembled WGS sequence"/>
</dbReference>
<evidence type="ECO:0000256" key="4">
    <source>
        <dbReference type="HAMAP-Rule" id="MF_00171"/>
    </source>
</evidence>